<sequence length="395" mass="44419">MIENPNSNRLISIDAFRAVTLLLMIFVNDFWTLKEIPAWLGHSRADEDAMGFSDVIFPAFLFIVGLSIPVAIQNRLKKGSSLMATGGHILMRSLALLIIGFCHVNLGNYSSEALLPKPLWEFLITISFFLIWLDYSKDSGSKRPLVLQITGIILLSILLIIYKGDAPDGHIWMRPRWWGILGLIGWSYLLSSMVFLISKGKFKRQLLAFTFFLFFSIANHSGWLHALDGIRSYVWMVESGSLPALVMAGVITSMVYADSRQSAKKFWIFVPLAAILMIGFGLVTRPLWGISKILATPSWTAICIGISILAFAFFVYLTDLKGITAWYKWIKPAGVSTLTCFLLPYIHSAFLQTIDYRLPVELRTGAIGLTKSFLFSLLIIQIAALLEKRRVRLKL</sequence>
<dbReference type="EMBL" id="PVTH01000008">
    <property type="protein sequence ID" value="PRY50817.1"/>
    <property type="molecule type" value="Genomic_DNA"/>
</dbReference>
<comment type="caution">
    <text evidence="3">The sequence shown here is derived from an EMBL/GenBank/DDBJ whole genome shotgun (WGS) entry which is preliminary data.</text>
</comment>
<reference evidence="3 4" key="1">
    <citation type="submission" date="2018-03" db="EMBL/GenBank/DDBJ databases">
        <title>Genomic Encyclopedia of Type Strains, Phase III (KMG-III): the genomes of soil and plant-associated and newly described type strains.</title>
        <authorList>
            <person name="Whitman W."/>
        </authorList>
    </citation>
    <scope>NUCLEOTIDE SEQUENCE [LARGE SCALE GENOMIC DNA]</scope>
    <source>
        <strain evidence="3 4">CGMCC 1.9313</strain>
    </source>
</reference>
<keyword evidence="3" id="KW-0012">Acyltransferase</keyword>
<protein>
    <submittedName>
        <fullName evidence="3">Putative acyltransferase</fullName>
    </submittedName>
</protein>
<keyword evidence="1" id="KW-0472">Membrane</keyword>
<dbReference type="GO" id="GO:0016746">
    <property type="term" value="F:acyltransferase activity"/>
    <property type="evidence" value="ECO:0007669"/>
    <property type="project" value="UniProtKB-KW"/>
</dbReference>
<feature type="domain" description="Heparan-alpha-glucosaminide N-acetyltransferase catalytic" evidence="2">
    <location>
        <begin position="9"/>
        <end position="101"/>
    </location>
</feature>
<dbReference type="RefSeq" id="WP_106294070.1">
    <property type="nucleotide sequence ID" value="NZ_PVTH01000008.1"/>
</dbReference>
<evidence type="ECO:0000259" key="2">
    <source>
        <dbReference type="Pfam" id="PF07786"/>
    </source>
</evidence>
<feature type="transmembrane region" description="Helical" evidence="1">
    <location>
        <begin position="266"/>
        <end position="287"/>
    </location>
</feature>
<keyword evidence="1" id="KW-0812">Transmembrane</keyword>
<feature type="transmembrane region" description="Helical" evidence="1">
    <location>
        <begin position="233"/>
        <end position="257"/>
    </location>
</feature>
<feature type="transmembrane region" description="Helical" evidence="1">
    <location>
        <begin position="366"/>
        <end position="386"/>
    </location>
</feature>
<dbReference type="Pfam" id="PF07786">
    <property type="entry name" value="HGSNAT_cat"/>
    <property type="match status" value="1"/>
</dbReference>
<keyword evidence="1" id="KW-1133">Transmembrane helix</keyword>
<evidence type="ECO:0000313" key="4">
    <source>
        <dbReference type="Proteomes" id="UP000238034"/>
    </source>
</evidence>
<feature type="transmembrane region" description="Helical" evidence="1">
    <location>
        <begin position="145"/>
        <end position="162"/>
    </location>
</feature>
<evidence type="ECO:0000313" key="3">
    <source>
        <dbReference type="EMBL" id="PRY50817.1"/>
    </source>
</evidence>
<feature type="transmembrane region" description="Helical" evidence="1">
    <location>
        <begin position="12"/>
        <end position="31"/>
    </location>
</feature>
<organism evidence="3 4">
    <name type="scientific">Arcticibacter pallidicorallinus</name>
    <dbReference type="NCBI Taxonomy" id="1259464"/>
    <lineage>
        <taxon>Bacteria</taxon>
        <taxon>Pseudomonadati</taxon>
        <taxon>Bacteroidota</taxon>
        <taxon>Sphingobacteriia</taxon>
        <taxon>Sphingobacteriales</taxon>
        <taxon>Sphingobacteriaceae</taxon>
        <taxon>Arcticibacter</taxon>
    </lineage>
</organism>
<feature type="transmembrane region" description="Helical" evidence="1">
    <location>
        <begin position="299"/>
        <end position="317"/>
    </location>
</feature>
<feature type="transmembrane region" description="Helical" evidence="1">
    <location>
        <begin position="118"/>
        <end position="133"/>
    </location>
</feature>
<feature type="transmembrane region" description="Helical" evidence="1">
    <location>
        <begin position="84"/>
        <end position="106"/>
    </location>
</feature>
<proteinExistence type="predicted"/>
<evidence type="ECO:0000256" key="1">
    <source>
        <dbReference type="SAM" id="Phobius"/>
    </source>
</evidence>
<feature type="transmembrane region" description="Helical" evidence="1">
    <location>
        <begin position="177"/>
        <end position="197"/>
    </location>
</feature>
<dbReference type="Proteomes" id="UP000238034">
    <property type="component" value="Unassembled WGS sequence"/>
</dbReference>
<accession>A0A2T0TYQ0</accession>
<keyword evidence="3" id="KW-0808">Transferase</keyword>
<keyword evidence="4" id="KW-1185">Reference proteome</keyword>
<dbReference type="PANTHER" id="PTHR31061">
    <property type="entry name" value="LD22376P"/>
    <property type="match status" value="1"/>
</dbReference>
<dbReference type="AlphaFoldDB" id="A0A2T0TYQ0"/>
<feature type="transmembrane region" description="Helical" evidence="1">
    <location>
        <begin position="51"/>
        <end position="72"/>
    </location>
</feature>
<gene>
    <name evidence="3" type="ORF">B0I27_10821</name>
</gene>
<feature type="transmembrane region" description="Helical" evidence="1">
    <location>
        <begin position="206"/>
        <end position="227"/>
    </location>
</feature>
<feature type="transmembrane region" description="Helical" evidence="1">
    <location>
        <begin position="329"/>
        <end position="346"/>
    </location>
</feature>
<name>A0A2T0TYQ0_9SPHI</name>
<dbReference type="OrthoDB" id="9788724at2"/>
<dbReference type="PANTHER" id="PTHR31061:SF24">
    <property type="entry name" value="LD22376P"/>
    <property type="match status" value="1"/>
</dbReference>
<dbReference type="InterPro" id="IPR012429">
    <property type="entry name" value="HGSNAT_cat"/>
</dbReference>